<dbReference type="STRING" id="1703345.A3860_13635"/>
<protein>
    <recommendedName>
        <fullName evidence="1">ATP-grasp domain-containing protein</fullName>
    </recommendedName>
</protein>
<gene>
    <name evidence="2" type="ORF">A3860_13635</name>
</gene>
<keyword evidence="3" id="KW-1185">Reference proteome</keyword>
<dbReference type="InterPro" id="IPR025643">
    <property type="entry name" value="R2K_3"/>
</dbReference>
<organism evidence="2 3">
    <name type="scientific">Niastella vici</name>
    <dbReference type="NCBI Taxonomy" id="1703345"/>
    <lineage>
        <taxon>Bacteria</taxon>
        <taxon>Pseudomonadati</taxon>
        <taxon>Bacteroidota</taxon>
        <taxon>Chitinophagia</taxon>
        <taxon>Chitinophagales</taxon>
        <taxon>Chitinophagaceae</taxon>
        <taxon>Niastella</taxon>
    </lineage>
</organism>
<dbReference type="Proteomes" id="UP000192796">
    <property type="component" value="Unassembled WGS sequence"/>
</dbReference>
<dbReference type="OrthoDB" id="641345at2"/>
<evidence type="ECO:0000313" key="3">
    <source>
        <dbReference type="Proteomes" id="UP000192796"/>
    </source>
</evidence>
<evidence type="ECO:0000313" key="2">
    <source>
        <dbReference type="EMBL" id="OQP66521.1"/>
    </source>
</evidence>
<feature type="domain" description="ATP-grasp" evidence="1">
    <location>
        <begin position="115"/>
        <end position="260"/>
    </location>
</feature>
<dbReference type="Pfam" id="PF14243">
    <property type="entry name" value="R2K_3"/>
    <property type="match status" value="1"/>
</dbReference>
<name>A0A1V9G785_9BACT</name>
<dbReference type="EMBL" id="LVYD01000002">
    <property type="protein sequence ID" value="OQP66521.1"/>
    <property type="molecule type" value="Genomic_DNA"/>
</dbReference>
<sequence length="277" mass="32378">MKPNYNNIQWMIQKNLTNVDDLLALKQSCDSIEVKYIEFDIIPFIGQLPDFDKSRHSIFYGSTTMGKLVYENDSLNKGFFFNDQSFSIANYFDHWRRHMLNYGALVTSFSELMSKEYELDKLLFIRPDDDSKSFSGEVKKYGEIREWYERLKMFDNTSLSLDSKIIVSEPYQLRYEWRLWIVNKQVVAASKYREDFKLKKERGCPPAVIQFAEQRCRDYTPHDIFVMDICKTGDSYYIVECGCLNSAGFYNADIGAIVSSVTEYFSGMVGGRKITSF</sequence>
<proteinExistence type="predicted"/>
<accession>A0A1V9G785</accession>
<reference evidence="2 3" key="1">
    <citation type="submission" date="2016-03" db="EMBL/GenBank/DDBJ databases">
        <title>Niastella vici sp. nov., isolated from farmland soil.</title>
        <authorList>
            <person name="Chen L."/>
            <person name="Wang D."/>
            <person name="Yang S."/>
            <person name="Wang G."/>
        </authorList>
    </citation>
    <scope>NUCLEOTIDE SEQUENCE [LARGE SCALE GENOMIC DNA]</scope>
    <source>
        <strain evidence="2 3">DJ57</strain>
    </source>
</reference>
<evidence type="ECO:0000259" key="1">
    <source>
        <dbReference type="Pfam" id="PF14243"/>
    </source>
</evidence>
<dbReference type="AlphaFoldDB" id="A0A1V9G785"/>
<comment type="caution">
    <text evidence="2">The sequence shown here is derived from an EMBL/GenBank/DDBJ whole genome shotgun (WGS) entry which is preliminary data.</text>
</comment>
<dbReference type="RefSeq" id="WP_081145462.1">
    <property type="nucleotide sequence ID" value="NZ_LVYD01000002.1"/>
</dbReference>